<feature type="chain" id="PRO_5045342190" evidence="2">
    <location>
        <begin position="21"/>
        <end position="394"/>
    </location>
</feature>
<dbReference type="Gene3D" id="2.120.10.30">
    <property type="entry name" value="TolB, C-terminal domain"/>
    <property type="match status" value="1"/>
</dbReference>
<evidence type="ECO:0000256" key="2">
    <source>
        <dbReference type="SAM" id="SignalP"/>
    </source>
</evidence>
<dbReference type="NCBIfam" id="NF033206">
    <property type="entry name" value="ScyE_fam"/>
    <property type="match status" value="1"/>
</dbReference>
<dbReference type="InterPro" id="IPR048031">
    <property type="entry name" value="ScyD/ScyE-like"/>
</dbReference>
<reference evidence="3 4" key="1">
    <citation type="submission" date="2020-03" db="EMBL/GenBank/DDBJ databases">
        <title>Two novel Motilibacter sp.</title>
        <authorList>
            <person name="Liu S."/>
        </authorList>
    </citation>
    <scope>NUCLEOTIDE SEQUENCE [LARGE SCALE GENOMIC DNA]</scope>
    <source>
        <strain evidence="3 4">E257</strain>
    </source>
</reference>
<evidence type="ECO:0000313" key="4">
    <source>
        <dbReference type="Proteomes" id="UP000800981"/>
    </source>
</evidence>
<dbReference type="SUPFAM" id="SSF63829">
    <property type="entry name" value="Calcium-dependent phosphotriesterase"/>
    <property type="match status" value="1"/>
</dbReference>
<feature type="signal peptide" evidence="2">
    <location>
        <begin position="1"/>
        <end position="20"/>
    </location>
</feature>
<feature type="region of interest" description="Disordered" evidence="1">
    <location>
        <begin position="367"/>
        <end position="388"/>
    </location>
</feature>
<evidence type="ECO:0000256" key="1">
    <source>
        <dbReference type="SAM" id="MobiDB-lite"/>
    </source>
</evidence>
<gene>
    <name evidence="3" type="ORF">G9H71_20130</name>
</gene>
<keyword evidence="2" id="KW-0732">Signal</keyword>
<comment type="caution">
    <text evidence="3">The sequence shown here is derived from an EMBL/GenBank/DDBJ whole genome shotgun (WGS) entry which is preliminary data.</text>
</comment>
<dbReference type="RefSeq" id="WP_166284570.1">
    <property type="nucleotide sequence ID" value="NZ_JAANNP010000092.1"/>
</dbReference>
<organism evidence="3 4">
    <name type="scientific">Motilibacter deserti</name>
    <dbReference type="NCBI Taxonomy" id="2714956"/>
    <lineage>
        <taxon>Bacteria</taxon>
        <taxon>Bacillati</taxon>
        <taxon>Actinomycetota</taxon>
        <taxon>Actinomycetes</taxon>
        <taxon>Motilibacterales</taxon>
        <taxon>Motilibacteraceae</taxon>
        <taxon>Motilibacter</taxon>
    </lineage>
</organism>
<dbReference type="Proteomes" id="UP000800981">
    <property type="component" value="Unassembled WGS sequence"/>
</dbReference>
<protein>
    <submittedName>
        <fullName evidence="3">ScyD/ScyE family protein</fullName>
    </submittedName>
</protein>
<sequence length="394" mass="39560">MTYRHRKAAIATISALSAIAAVTGTAAAAVAAEEEPAPWADHEVVLSGLNNPRQISWDGRGEMYVAEAGRGGEDCVGEGEQSTCTGTTGSIIRIKRPEKTTNGTADRVITGLLSAAGGDGSGAVGVDGVSAINSKVWFAMTYAPPELVPSPAGEQFGKLYSGHGSSGNNKVLADITAYEEANDPDGDGFDSNPYAVLAQSNRTLVVDAAGNSVLSVSPAGKVTTFAVIPEYAPGLDSVPTSLAQDAAGNVYVGDLGGEVPGNAKVRKYSPTGTLLQTFGGFTTVTGVAVGADGSIYAAELFGGSNAFPGQVARLAPNGTRTVAAVPFAAGVAVAPNGDVYTSAFGIATAEGMGLPGSEGAVWRVKPSTFTTEPTGTPTPTSTDAPSAARVLSIG</sequence>
<keyword evidence="4" id="KW-1185">Reference proteome</keyword>
<evidence type="ECO:0000313" key="3">
    <source>
        <dbReference type="EMBL" id="NHC16098.1"/>
    </source>
</evidence>
<dbReference type="EMBL" id="JAANNP010000092">
    <property type="protein sequence ID" value="NHC16098.1"/>
    <property type="molecule type" value="Genomic_DNA"/>
</dbReference>
<accession>A0ABX0H3X6</accession>
<name>A0ABX0H3X6_9ACTN</name>
<dbReference type="InterPro" id="IPR011042">
    <property type="entry name" value="6-blade_b-propeller_TolB-like"/>
</dbReference>
<proteinExistence type="predicted"/>